<reference evidence="4 5" key="1">
    <citation type="submission" date="2023-08" db="EMBL/GenBank/DDBJ databases">
        <title>Black Yeasts Isolated from many extreme environments.</title>
        <authorList>
            <person name="Coleine C."/>
            <person name="Stajich J.E."/>
            <person name="Selbmann L."/>
        </authorList>
    </citation>
    <scope>NUCLEOTIDE SEQUENCE [LARGE SCALE GENOMIC DNA]</scope>
    <source>
        <strain evidence="4 5">CCFEE 5935</strain>
    </source>
</reference>
<dbReference type="Proteomes" id="UP001337655">
    <property type="component" value="Unassembled WGS sequence"/>
</dbReference>
<organism evidence="4 5">
    <name type="scientific">Saxophila tyrrhenica</name>
    <dbReference type="NCBI Taxonomy" id="1690608"/>
    <lineage>
        <taxon>Eukaryota</taxon>
        <taxon>Fungi</taxon>
        <taxon>Dikarya</taxon>
        <taxon>Ascomycota</taxon>
        <taxon>Pezizomycotina</taxon>
        <taxon>Dothideomycetes</taxon>
        <taxon>Dothideomycetidae</taxon>
        <taxon>Mycosphaerellales</taxon>
        <taxon>Extremaceae</taxon>
        <taxon>Saxophila</taxon>
    </lineage>
</organism>
<gene>
    <name evidence="4" type="ORF">LTR77_006003</name>
</gene>
<dbReference type="Gene3D" id="3.40.605.10">
    <property type="entry name" value="Aldehyde Dehydrogenase, Chain A, domain 1"/>
    <property type="match status" value="1"/>
</dbReference>
<dbReference type="EMBL" id="JAVRRT010000009">
    <property type="protein sequence ID" value="KAK5168694.1"/>
    <property type="molecule type" value="Genomic_DNA"/>
</dbReference>
<evidence type="ECO:0000256" key="2">
    <source>
        <dbReference type="ARBA" id="ARBA00023027"/>
    </source>
</evidence>
<dbReference type="GeneID" id="89927343"/>
<dbReference type="AlphaFoldDB" id="A0AAV9P9R2"/>
<sequence>MSATTEYGNSRASFGLLIDGEDVHPSNTFPVPDPITQKTVHLAPAGLREDATLAVEAAERAFESWRDSTPLERRTIMLKAAEIMQARREELSGSMMKETGAKASWAAFNIKTAIEMVHEAAGMATQIKGEILQSNGKGTLAMNFKEPCGVVLGIAPWNAPIVSTSPVKM</sequence>
<evidence type="ECO:0000256" key="1">
    <source>
        <dbReference type="ARBA" id="ARBA00009986"/>
    </source>
</evidence>
<comment type="similarity">
    <text evidence="1">Belongs to the aldehyde dehydrogenase family.</text>
</comment>
<dbReference type="PANTHER" id="PTHR42986:SF1">
    <property type="entry name" value="BENZALDEHYDE DEHYDROGENASE YFMT"/>
    <property type="match status" value="1"/>
</dbReference>
<dbReference type="InterPro" id="IPR015590">
    <property type="entry name" value="Aldehyde_DH_dom"/>
</dbReference>
<feature type="domain" description="Aldehyde dehydrogenase" evidence="3">
    <location>
        <begin position="27"/>
        <end position="162"/>
    </location>
</feature>
<keyword evidence="5" id="KW-1185">Reference proteome</keyword>
<dbReference type="RefSeq" id="XP_064658160.1">
    <property type="nucleotide sequence ID" value="XM_064803245.1"/>
</dbReference>
<accession>A0AAV9P9R2</accession>
<evidence type="ECO:0000313" key="4">
    <source>
        <dbReference type="EMBL" id="KAK5168694.1"/>
    </source>
</evidence>
<evidence type="ECO:0000259" key="3">
    <source>
        <dbReference type="Pfam" id="PF00171"/>
    </source>
</evidence>
<dbReference type="Pfam" id="PF00171">
    <property type="entry name" value="Aldedh"/>
    <property type="match status" value="1"/>
</dbReference>
<name>A0AAV9P9R2_9PEZI</name>
<dbReference type="SUPFAM" id="SSF53720">
    <property type="entry name" value="ALDH-like"/>
    <property type="match status" value="1"/>
</dbReference>
<comment type="caution">
    <text evidence="4">The sequence shown here is derived from an EMBL/GenBank/DDBJ whole genome shotgun (WGS) entry which is preliminary data.</text>
</comment>
<dbReference type="PANTHER" id="PTHR42986">
    <property type="entry name" value="BENZALDEHYDE DEHYDROGENASE YFMT"/>
    <property type="match status" value="1"/>
</dbReference>
<keyword evidence="2" id="KW-0520">NAD</keyword>
<proteinExistence type="inferred from homology"/>
<dbReference type="GO" id="GO:0016491">
    <property type="term" value="F:oxidoreductase activity"/>
    <property type="evidence" value="ECO:0007669"/>
    <property type="project" value="InterPro"/>
</dbReference>
<dbReference type="InterPro" id="IPR016161">
    <property type="entry name" value="Ald_DH/histidinol_DH"/>
</dbReference>
<evidence type="ECO:0000313" key="5">
    <source>
        <dbReference type="Proteomes" id="UP001337655"/>
    </source>
</evidence>
<protein>
    <recommendedName>
        <fullName evidence="3">Aldehyde dehydrogenase domain-containing protein</fullName>
    </recommendedName>
</protein>
<dbReference type="InterPro" id="IPR016162">
    <property type="entry name" value="Ald_DH_N"/>
</dbReference>